<keyword evidence="11" id="KW-0732">Signal</keyword>
<comment type="similarity">
    <text evidence="2">Belongs to the glycosyl hydrolase 45 (cellulase K) family.</text>
</comment>
<feature type="region of interest" description="Disordered" evidence="10">
    <location>
        <begin position="222"/>
        <end position="315"/>
    </location>
</feature>
<dbReference type="InterPro" id="IPR036908">
    <property type="entry name" value="RlpA-like_sf"/>
</dbReference>
<feature type="region of interest" description="Disordered" evidence="10">
    <location>
        <begin position="390"/>
        <end position="478"/>
    </location>
</feature>
<dbReference type="EMBL" id="PTQR01000024">
    <property type="protein sequence ID" value="TKX25830.1"/>
    <property type="molecule type" value="Genomic_DNA"/>
</dbReference>
<keyword evidence="6" id="KW-0119">Carbohydrate metabolism</keyword>
<gene>
    <name evidence="13" type="ORF">C1H76_1976</name>
</gene>
<evidence type="ECO:0000256" key="3">
    <source>
        <dbReference type="ARBA" id="ARBA00012601"/>
    </source>
</evidence>
<dbReference type="GO" id="GO:0008810">
    <property type="term" value="F:cellulase activity"/>
    <property type="evidence" value="ECO:0007669"/>
    <property type="project" value="UniProtKB-EC"/>
</dbReference>
<accession>A0A4U7B8N3</accession>
<evidence type="ECO:0000259" key="12">
    <source>
        <dbReference type="PROSITE" id="PS01140"/>
    </source>
</evidence>
<evidence type="ECO:0000256" key="7">
    <source>
        <dbReference type="ARBA" id="ARBA00023295"/>
    </source>
</evidence>
<reference evidence="13 14" key="1">
    <citation type="submission" date="2018-02" db="EMBL/GenBank/DDBJ databases">
        <title>Draft genome sequences of Elsinoe sp., causing black scab on jojoba.</title>
        <authorList>
            <person name="Stodart B."/>
            <person name="Jeffress S."/>
            <person name="Ash G."/>
            <person name="Arun Chinnappa K."/>
        </authorList>
    </citation>
    <scope>NUCLEOTIDE SEQUENCE [LARGE SCALE GENOMIC DNA]</scope>
    <source>
        <strain evidence="13 14">Hillstone_2</strain>
    </source>
</reference>
<organism evidence="13 14">
    <name type="scientific">Elsinoe australis</name>
    <dbReference type="NCBI Taxonomy" id="40998"/>
    <lineage>
        <taxon>Eukaryota</taxon>
        <taxon>Fungi</taxon>
        <taxon>Dikarya</taxon>
        <taxon>Ascomycota</taxon>
        <taxon>Pezizomycotina</taxon>
        <taxon>Dothideomycetes</taxon>
        <taxon>Dothideomycetidae</taxon>
        <taxon>Myriangiales</taxon>
        <taxon>Elsinoaceae</taxon>
        <taxon>Elsinoe</taxon>
    </lineage>
</organism>
<comment type="caution">
    <text evidence="13">The sequence shown here is derived from an EMBL/GenBank/DDBJ whole genome shotgun (WGS) entry which is preliminary data.</text>
</comment>
<feature type="signal peptide" evidence="11">
    <location>
        <begin position="1"/>
        <end position="21"/>
    </location>
</feature>
<feature type="compositionally biased region" description="Low complexity" evidence="10">
    <location>
        <begin position="234"/>
        <end position="280"/>
    </location>
</feature>
<keyword evidence="7" id="KW-0326">Glycosidase</keyword>
<keyword evidence="4 13" id="KW-0378">Hydrolase</keyword>
<dbReference type="InterPro" id="IPR000334">
    <property type="entry name" value="Glyco_hydro_45"/>
</dbReference>
<feature type="compositionally biased region" description="Low complexity" evidence="10">
    <location>
        <begin position="289"/>
        <end position="308"/>
    </location>
</feature>
<evidence type="ECO:0000256" key="11">
    <source>
        <dbReference type="SAM" id="SignalP"/>
    </source>
</evidence>
<evidence type="ECO:0000256" key="5">
    <source>
        <dbReference type="ARBA" id="ARBA00023001"/>
    </source>
</evidence>
<comment type="catalytic activity">
    <reaction evidence="1 9">
        <text>Endohydrolysis of (1-&gt;4)-beta-D-glucosidic linkages in cellulose, lichenin and cereal beta-D-glucans.</text>
        <dbReference type="EC" id="3.2.1.4"/>
    </reaction>
</comment>
<dbReference type="Pfam" id="PF02015">
    <property type="entry name" value="Glyco_hydro_45"/>
    <property type="match status" value="1"/>
</dbReference>
<dbReference type="PANTHER" id="PTHR39730:SF1">
    <property type="entry name" value="ENDOGLUCANASE 1"/>
    <property type="match status" value="1"/>
</dbReference>
<feature type="domain" description="Glycosyl hydrolases family 45 active site" evidence="12">
    <location>
        <begin position="27"/>
        <end position="38"/>
    </location>
</feature>
<name>A0A4U7B8N3_9PEZI</name>
<feature type="compositionally biased region" description="Low complexity" evidence="10">
    <location>
        <begin position="390"/>
        <end position="436"/>
    </location>
</feature>
<proteinExistence type="inferred from homology"/>
<feature type="chain" id="PRO_5020906589" description="Cellulase" evidence="11">
    <location>
        <begin position="22"/>
        <end position="478"/>
    </location>
</feature>
<dbReference type="EC" id="3.2.1.4" evidence="3 9"/>
<evidence type="ECO:0000256" key="9">
    <source>
        <dbReference type="PROSITE-ProRule" id="PRU10069"/>
    </source>
</evidence>
<dbReference type="PROSITE" id="PS01140">
    <property type="entry name" value="GLYCOSYL_HYDROL_F45"/>
    <property type="match status" value="1"/>
</dbReference>
<evidence type="ECO:0000256" key="2">
    <source>
        <dbReference type="ARBA" id="ARBA00007793"/>
    </source>
</evidence>
<evidence type="ECO:0000313" key="13">
    <source>
        <dbReference type="EMBL" id="TKX25830.1"/>
    </source>
</evidence>
<evidence type="ECO:0000256" key="6">
    <source>
        <dbReference type="ARBA" id="ARBA00023277"/>
    </source>
</evidence>
<evidence type="ECO:0000256" key="10">
    <source>
        <dbReference type="SAM" id="MobiDB-lite"/>
    </source>
</evidence>
<dbReference type="InterPro" id="IPR052288">
    <property type="entry name" value="GH45_Enzymes"/>
</dbReference>
<dbReference type="Gene3D" id="2.40.40.10">
    <property type="entry name" value="RlpA-like domain"/>
    <property type="match status" value="1"/>
</dbReference>
<keyword evidence="8" id="KW-0624">Polysaccharide degradation</keyword>
<evidence type="ECO:0000256" key="1">
    <source>
        <dbReference type="ARBA" id="ARBA00000966"/>
    </source>
</evidence>
<dbReference type="Proteomes" id="UP000308133">
    <property type="component" value="Unassembled WGS sequence"/>
</dbReference>
<dbReference type="AlphaFoldDB" id="A0A4U7B8N3"/>
<sequence>MSLKSVAIMALASGLVSVASAQTAGKTTRYWDCCKPSCAWSGKADVLSAVKQCDKAGNPLTSGDDTQKNACDGSGGSAYMCYDQTPWAVSADLAYGFAAVALPGGESSTCCSCYELTFTTGPVAGKKMVVQATNTGGDVGSNQFDLAIPGGGTGIFNACSAQISGAVQGKQYGGLDDKSSCSSWGPLAAGCNFRFGDWFGGADNPEMTFKPVTCPKAITDKSGCVRRGETPTGDSAAPASSAAPSSAPASSAPASSAPASSAPASSAPAPSSSDVVSAPAGTLPAVTEAPVPTTSASATSSGSTPAPSGQTCGAKGYDLQKPGTSYFDGSGSYATFDTCKALCVSKSAQSFAFGSNNCYCYAAPVTGNLNPVADSPITFYDIGCTADAPAPTASETASQTAPAPTASETASETAPAPTASETASETSAVPSESETAPYPTGTGAYPAPSGTDASPVPTDAPSEPAPACPVEYVTVYDE</sequence>
<protein>
    <recommendedName>
        <fullName evidence="3 9">Cellulase</fullName>
        <ecNumber evidence="3 9">3.2.1.4</ecNumber>
    </recommendedName>
</protein>
<dbReference type="SUPFAM" id="SSF50685">
    <property type="entry name" value="Barwin-like endoglucanases"/>
    <property type="match status" value="1"/>
</dbReference>
<dbReference type="PANTHER" id="PTHR39730">
    <property type="entry name" value="ENDOGLUCANASE 1"/>
    <property type="match status" value="1"/>
</dbReference>
<feature type="active site" description="Nucleophile" evidence="9">
    <location>
        <position position="32"/>
    </location>
</feature>
<evidence type="ECO:0000256" key="8">
    <source>
        <dbReference type="ARBA" id="ARBA00023326"/>
    </source>
</evidence>
<evidence type="ECO:0000256" key="4">
    <source>
        <dbReference type="ARBA" id="ARBA00022801"/>
    </source>
</evidence>
<keyword evidence="5" id="KW-0136">Cellulose degradation</keyword>
<dbReference type="GO" id="GO:0030245">
    <property type="term" value="P:cellulose catabolic process"/>
    <property type="evidence" value="ECO:0007669"/>
    <property type="project" value="UniProtKB-KW"/>
</dbReference>
<evidence type="ECO:0000313" key="14">
    <source>
        <dbReference type="Proteomes" id="UP000308133"/>
    </source>
</evidence>